<dbReference type="InterPro" id="IPR001750">
    <property type="entry name" value="ND/Mrp_TM"/>
</dbReference>
<dbReference type="GO" id="GO:0048039">
    <property type="term" value="F:ubiquinone binding"/>
    <property type="evidence" value="ECO:0007669"/>
    <property type="project" value="TreeGrafter"/>
</dbReference>
<dbReference type="AlphaFoldDB" id="A0A225DKF2"/>
<keyword evidence="3" id="KW-0472">Membrane</keyword>
<evidence type="ECO:0000313" key="5">
    <source>
        <dbReference type="EMBL" id="OWK37669.1"/>
    </source>
</evidence>
<gene>
    <name evidence="5" type="ORF">FRUB_06789</name>
</gene>
<dbReference type="GO" id="GO:0008137">
    <property type="term" value="F:NADH dehydrogenase (ubiquinone) activity"/>
    <property type="evidence" value="ECO:0007669"/>
    <property type="project" value="InterPro"/>
</dbReference>
<feature type="transmembrane region" description="Helical" evidence="3">
    <location>
        <begin position="35"/>
        <end position="56"/>
    </location>
</feature>
<feature type="transmembrane region" description="Helical" evidence="3">
    <location>
        <begin position="276"/>
        <end position="292"/>
    </location>
</feature>
<evidence type="ECO:0000256" key="2">
    <source>
        <dbReference type="RuleBase" id="RU000320"/>
    </source>
</evidence>
<dbReference type="EMBL" id="NIDE01000014">
    <property type="protein sequence ID" value="OWK37669.1"/>
    <property type="molecule type" value="Genomic_DNA"/>
</dbReference>
<dbReference type="PANTHER" id="PTHR43507:SF1">
    <property type="entry name" value="NADH-UBIQUINONE OXIDOREDUCTASE CHAIN 4"/>
    <property type="match status" value="1"/>
</dbReference>
<dbReference type="RefSeq" id="WP_088257538.1">
    <property type="nucleotide sequence ID" value="NZ_NIDE01000014.1"/>
</dbReference>
<comment type="subcellular location">
    <subcellularLocation>
        <location evidence="1">Endomembrane system</location>
        <topology evidence="1">Multi-pass membrane protein</topology>
    </subcellularLocation>
    <subcellularLocation>
        <location evidence="2">Membrane</location>
        <topology evidence="2">Multi-pass membrane protein</topology>
    </subcellularLocation>
</comment>
<evidence type="ECO:0000256" key="1">
    <source>
        <dbReference type="ARBA" id="ARBA00004127"/>
    </source>
</evidence>
<name>A0A225DKF2_9BACT</name>
<feature type="transmembrane region" description="Helical" evidence="3">
    <location>
        <begin position="304"/>
        <end position="324"/>
    </location>
</feature>
<dbReference type="OrthoDB" id="238919at2"/>
<dbReference type="GO" id="GO:0003954">
    <property type="term" value="F:NADH dehydrogenase activity"/>
    <property type="evidence" value="ECO:0007669"/>
    <property type="project" value="TreeGrafter"/>
</dbReference>
<dbReference type="InterPro" id="IPR003918">
    <property type="entry name" value="NADH_UbQ_OxRdtase"/>
</dbReference>
<feature type="transmembrane region" description="Helical" evidence="3">
    <location>
        <begin position="6"/>
        <end position="23"/>
    </location>
</feature>
<comment type="caution">
    <text evidence="5">The sequence shown here is derived from an EMBL/GenBank/DDBJ whole genome shotgun (WGS) entry which is preliminary data.</text>
</comment>
<dbReference type="PANTHER" id="PTHR43507">
    <property type="entry name" value="NADH-UBIQUINONE OXIDOREDUCTASE CHAIN 4"/>
    <property type="match status" value="1"/>
</dbReference>
<organism evidence="5 6">
    <name type="scientific">Fimbriiglobus ruber</name>
    <dbReference type="NCBI Taxonomy" id="1908690"/>
    <lineage>
        <taxon>Bacteria</taxon>
        <taxon>Pseudomonadati</taxon>
        <taxon>Planctomycetota</taxon>
        <taxon>Planctomycetia</taxon>
        <taxon>Gemmatales</taxon>
        <taxon>Gemmataceae</taxon>
        <taxon>Fimbriiglobus</taxon>
    </lineage>
</organism>
<dbReference type="GO" id="GO:0042773">
    <property type="term" value="P:ATP synthesis coupled electron transport"/>
    <property type="evidence" value="ECO:0007669"/>
    <property type="project" value="InterPro"/>
</dbReference>
<feature type="transmembrane region" description="Helical" evidence="3">
    <location>
        <begin position="345"/>
        <end position="369"/>
    </location>
</feature>
<dbReference type="Pfam" id="PF00361">
    <property type="entry name" value="Proton_antipo_M"/>
    <property type="match status" value="1"/>
</dbReference>
<feature type="transmembrane region" description="Helical" evidence="3">
    <location>
        <begin position="223"/>
        <end position="241"/>
    </location>
</feature>
<evidence type="ECO:0000259" key="4">
    <source>
        <dbReference type="Pfam" id="PF00361"/>
    </source>
</evidence>
<keyword evidence="3" id="KW-1133">Transmembrane helix</keyword>
<keyword evidence="2 3" id="KW-0812">Transmembrane</keyword>
<feature type="transmembrane region" description="Helical" evidence="3">
    <location>
        <begin position="83"/>
        <end position="102"/>
    </location>
</feature>
<feature type="transmembrane region" description="Helical" evidence="3">
    <location>
        <begin position="381"/>
        <end position="405"/>
    </location>
</feature>
<feature type="transmembrane region" description="Helical" evidence="3">
    <location>
        <begin position="123"/>
        <end position="147"/>
    </location>
</feature>
<dbReference type="Proteomes" id="UP000214646">
    <property type="component" value="Unassembled WGS sequence"/>
</dbReference>
<feature type="transmembrane region" description="Helical" evidence="3">
    <location>
        <begin position="159"/>
        <end position="177"/>
    </location>
</feature>
<accession>A0A225DKF2</accession>
<sequence length="479" mass="51512">MNVFQIPWLELAIAGSLVGALGVSRVRDPLAAARWGYAFTGAVFACTFLAWLGFYLGTPREVVEQWSAQPHLFGTVLFAVDELNAPLVPMIALLHFLTALATTRTKMRRFSFSWSLCSEGIRLALFGCTNPIGIAVILIAGTIPPYLELLNRGKPARVYAFHMILFAVLLVVGLVFADVDGHHRTQSALATVPLMAAILVRCGAVPAHCWITDWFEHASFGNALLYVTPLAGVYAAIRLVLPIAPEWVLQSISIISMVTAVYAAGMAAIQRDTRRFFAYLFVSHGSLVLVGLELVTTTSLTGALALWFSIGLSLSGFGLTLRALESRFGRLSLTRYHGLYEHSPTLAVCFLLTGLASVGFPGTLGFVSTEVLTDGAIEADLYVGLAIVLTAAINGIAVVRAYLLLFTGARHQSSVSLQIGARERFAVLVLAVMILGGGLYPQPGISTRHKAAEEILKDREGRVVPAAPVPHEEVAAKPD</sequence>
<feature type="domain" description="NADH:quinone oxidoreductase/Mrp antiporter transmembrane" evidence="4">
    <location>
        <begin position="181"/>
        <end position="392"/>
    </location>
</feature>
<dbReference type="GO" id="GO:0016020">
    <property type="term" value="C:membrane"/>
    <property type="evidence" value="ECO:0007669"/>
    <property type="project" value="UniProtKB-SubCell"/>
</dbReference>
<evidence type="ECO:0000256" key="3">
    <source>
        <dbReference type="SAM" id="Phobius"/>
    </source>
</evidence>
<keyword evidence="5" id="KW-0830">Ubiquinone</keyword>
<reference evidence="6" key="1">
    <citation type="submission" date="2017-06" db="EMBL/GenBank/DDBJ databases">
        <title>Genome analysis of Fimbriiglobus ruber SP5, the first member of the order Planctomycetales with confirmed chitinolytic capability.</title>
        <authorList>
            <person name="Ravin N.V."/>
            <person name="Rakitin A.L."/>
            <person name="Ivanova A.A."/>
            <person name="Beletsky A.V."/>
            <person name="Kulichevskaya I.S."/>
            <person name="Mardanov A.V."/>
            <person name="Dedysh S.N."/>
        </authorList>
    </citation>
    <scope>NUCLEOTIDE SEQUENCE [LARGE SCALE GENOMIC DNA]</scope>
    <source>
        <strain evidence="6">SP5</strain>
    </source>
</reference>
<protein>
    <submittedName>
        <fullName evidence="5">NADH-ubiquinone oxidoreductase chain M</fullName>
    </submittedName>
</protein>
<dbReference type="GO" id="GO:0015990">
    <property type="term" value="P:electron transport coupled proton transport"/>
    <property type="evidence" value="ECO:0007669"/>
    <property type="project" value="TreeGrafter"/>
</dbReference>
<keyword evidence="6" id="KW-1185">Reference proteome</keyword>
<feature type="transmembrane region" description="Helical" evidence="3">
    <location>
        <begin position="425"/>
        <end position="441"/>
    </location>
</feature>
<proteinExistence type="predicted"/>
<dbReference type="GO" id="GO:0012505">
    <property type="term" value="C:endomembrane system"/>
    <property type="evidence" value="ECO:0007669"/>
    <property type="project" value="UniProtKB-SubCell"/>
</dbReference>
<evidence type="ECO:0000313" key="6">
    <source>
        <dbReference type="Proteomes" id="UP000214646"/>
    </source>
</evidence>
<feature type="transmembrane region" description="Helical" evidence="3">
    <location>
        <begin position="247"/>
        <end position="269"/>
    </location>
</feature>